<dbReference type="InterPro" id="IPR011893">
    <property type="entry name" value="Selenoprotein_Rdx-typ"/>
</dbReference>
<organism evidence="3 4">
    <name type="scientific">Hibiscus sabdariffa</name>
    <name type="common">roselle</name>
    <dbReference type="NCBI Taxonomy" id="183260"/>
    <lineage>
        <taxon>Eukaryota</taxon>
        <taxon>Viridiplantae</taxon>
        <taxon>Streptophyta</taxon>
        <taxon>Embryophyta</taxon>
        <taxon>Tracheophyta</taxon>
        <taxon>Spermatophyta</taxon>
        <taxon>Magnoliopsida</taxon>
        <taxon>eudicotyledons</taxon>
        <taxon>Gunneridae</taxon>
        <taxon>Pentapetalae</taxon>
        <taxon>rosids</taxon>
        <taxon>malvids</taxon>
        <taxon>Malvales</taxon>
        <taxon>Malvaceae</taxon>
        <taxon>Malvoideae</taxon>
        <taxon>Hibiscus</taxon>
    </lineage>
</organism>
<dbReference type="Proteomes" id="UP001472677">
    <property type="component" value="Unassembled WGS sequence"/>
</dbReference>
<gene>
    <name evidence="3" type="ORF">V6N12_074899</name>
</gene>
<evidence type="ECO:0000256" key="2">
    <source>
        <dbReference type="ARBA" id="ARBA00023284"/>
    </source>
</evidence>
<dbReference type="EMBL" id="JBBPBM010000037">
    <property type="protein sequence ID" value="KAK8528369.1"/>
    <property type="molecule type" value="Genomic_DNA"/>
</dbReference>
<evidence type="ECO:0000256" key="1">
    <source>
        <dbReference type="ARBA" id="ARBA00022729"/>
    </source>
</evidence>
<comment type="caution">
    <text evidence="3">The sequence shown here is derived from an EMBL/GenBank/DDBJ whole genome shotgun (WGS) entry which is preliminary data.</text>
</comment>
<dbReference type="PANTHER" id="PTHR13544">
    <property type="entry name" value="SELENOPROTEIN T"/>
    <property type="match status" value="1"/>
</dbReference>
<name>A0ABR2D2Q5_9ROSI</name>
<evidence type="ECO:0000313" key="4">
    <source>
        <dbReference type="Proteomes" id="UP001472677"/>
    </source>
</evidence>
<sequence>MEKHDFDNIIANDPYAYAPRLSVTIGGIVYGSMVNINFCASCSHRGTAITMKKMLETQFSGIDVILDNYPVSATFAKAIAFQSGSSFSVWSYRDDNGG</sequence>
<proteinExistence type="predicted"/>
<dbReference type="Pfam" id="PF10262">
    <property type="entry name" value="Rdx"/>
    <property type="match status" value="1"/>
</dbReference>
<evidence type="ECO:0000313" key="3">
    <source>
        <dbReference type="EMBL" id="KAK8528369.1"/>
    </source>
</evidence>
<accession>A0ABR2D2Q5</accession>
<dbReference type="PANTHER" id="PTHR13544:SF12">
    <property type="entry name" value="SELT-LIKE PROTEIN"/>
    <property type="match status" value="1"/>
</dbReference>
<protein>
    <submittedName>
        <fullName evidence="3">Uncharacterized protein</fullName>
    </submittedName>
</protein>
<keyword evidence="4" id="KW-1185">Reference proteome</keyword>
<keyword evidence="1" id="KW-0732">Signal</keyword>
<keyword evidence="2" id="KW-0676">Redox-active center</keyword>
<dbReference type="InterPro" id="IPR019389">
    <property type="entry name" value="Selenoprotein_T"/>
</dbReference>
<reference evidence="3 4" key="1">
    <citation type="journal article" date="2024" name="G3 (Bethesda)">
        <title>Genome assembly of Hibiscus sabdariffa L. provides insights into metabolisms of medicinal natural products.</title>
        <authorList>
            <person name="Kim T."/>
        </authorList>
    </citation>
    <scope>NUCLEOTIDE SEQUENCE [LARGE SCALE GENOMIC DNA]</scope>
    <source>
        <strain evidence="3">TK-2024</strain>
        <tissue evidence="3">Old leaves</tissue>
    </source>
</reference>